<dbReference type="eggNOG" id="COG0815">
    <property type="taxonomic scope" value="Bacteria"/>
</dbReference>
<feature type="transmembrane region" description="Helical" evidence="10">
    <location>
        <begin position="66"/>
        <end position="86"/>
    </location>
</feature>
<dbReference type="GO" id="GO:0005886">
    <property type="term" value="C:plasma membrane"/>
    <property type="evidence" value="ECO:0007669"/>
    <property type="project" value="UniProtKB-SubCell"/>
</dbReference>
<dbReference type="NCBIfam" id="TIGR00546">
    <property type="entry name" value="lnt"/>
    <property type="match status" value="1"/>
</dbReference>
<sequence length="437" mass="49917">MPSLGLKHHTWDWLVFRVHWGLALIFLTPLYIGSLLTKHPLLLVATESLLAPLSVLVYLCVEKRRAFGFGFLVGLGMFYWSALSFRYSDYSFLVPLMIALVALCYGGVFYLLCWRSSPIYRVLSLWLASYIHPFGFDWFVPESLFAYSVFKVDKLSFLCILSAIALLKPQPEGERLLFLKSHTHFYTKFLASFLLALSIDWQPQAIPPILPPMQVVTTHTAQDVKWQQTHLDTIVAQNFQTIQKAIVAHKSIVILPETAFPFVLNTSEVLSDLLALSEKITIITGGLYKKGHIIYNSTYVFHNNTYQYAHKVILAPFGETMPLPKFLANYLDSVFFGPNAFKLGSGEVFKNFDIAGFKFRPLVCYEGTSMQAYPHSPQTFIVISNNGWFVPSIEPFLQRMLLKYYARRFQKIIIHSTNLSPSYILMPTLLGDQNKDF</sequence>
<feature type="transmembrane region" description="Helical" evidence="10">
    <location>
        <begin position="12"/>
        <end position="33"/>
    </location>
</feature>
<dbReference type="PANTHER" id="PTHR38686">
    <property type="entry name" value="APOLIPOPROTEIN N-ACYLTRANSFERASE"/>
    <property type="match status" value="1"/>
</dbReference>
<dbReference type="GO" id="GO:0016410">
    <property type="term" value="F:N-acyltransferase activity"/>
    <property type="evidence" value="ECO:0007669"/>
    <property type="project" value="InterPro"/>
</dbReference>
<dbReference type="Gene3D" id="3.60.110.10">
    <property type="entry name" value="Carbon-nitrogen hydrolase"/>
    <property type="match status" value="1"/>
</dbReference>
<name>E7A9R6_HELFC</name>
<dbReference type="InterPro" id="IPR059109">
    <property type="entry name" value="Lnt_membrane_dom"/>
</dbReference>
<keyword evidence="9" id="KW-0012">Acyltransferase</keyword>
<keyword evidence="7 10" id="KW-1133">Transmembrane helix</keyword>
<protein>
    <submittedName>
        <fullName evidence="12">Apolipoprotein N-acyltransferase</fullName>
    </submittedName>
</protein>
<keyword evidence="6 10" id="KW-0812">Transmembrane</keyword>
<dbReference type="AlphaFoldDB" id="E7A9R6"/>
<dbReference type="PANTHER" id="PTHR38686:SF1">
    <property type="entry name" value="APOLIPOPROTEIN N-ACYLTRANSFERASE"/>
    <property type="match status" value="1"/>
</dbReference>
<feature type="transmembrane region" description="Helical" evidence="10">
    <location>
        <begin position="119"/>
        <end position="139"/>
    </location>
</feature>
<dbReference type="HOGENOM" id="CLU_050649_0_0_7"/>
<keyword evidence="5" id="KW-0808">Transferase</keyword>
<proteinExistence type="inferred from homology"/>
<keyword evidence="13" id="KW-1185">Reference proteome</keyword>
<evidence type="ECO:0000256" key="6">
    <source>
        <dbReference type="ARBA" id="ARBA00022692"/>
    </source>
</evidence>
<evidence type="ECO:0000256" key="8">
    <source>
        <dbReference type="ARBA" id="ARBA00023136"/>
    </source>
</evidence>
<feature type="transmembrane region" description="Helical" evidence="10">
    <location>
        <begin position="39"/>
        <end position="59"/>
    </location>
</feature>
<keyword evidence="4" id="KW-0997">Cell inner membrane</keyword>
<evidence type="ECO:0000256" key="5">
    <source>
        <dbReference type="ARBA" id="ARBA00022679"/>
    </source>
</evidence>
<dbReference type="KEGG" id="hfe:HFELIS_13020"/>
<evidence type="ECO:0000256" key="3">
    <source>
        <dbReference type="ARBA" id="ARBA00022475"/>
    </source>
</evidence>
<evidence type="ECO:0000256" key="7">
    <source>
        <dbReference type="ARBA" id="ARBA00022989"/>
    </source>
</evidence>
<gene>
    <name evidence="12" type="ordered locus">Hfelis_13020</name>
</gene>
<feature type="transmembrane region" description="Helical" evidence="10">
    <location>
        <begin position="92"/>
        <end position="112"/>
    </location>
</feature>
<evidence type="ECO:0000259" key="11">
    <source>
        <dbReference type="PROSITE" id="PS50263"/>
    </source>
</evidence>
<keyword evidence="8 10" id="KW-0472">Membrane</keyword>
<dbReference type="Pfam" id="PF26365">
    <property type="entry name" value="ApoNAT_membrane"/>
    <property type="match status" value="1"/>
</dbReference>
<organism evidence="12 13">
    <name type="scientific">Helicobacter felis (strain ATCC 49179 / CCUG 28539 / NCTC 12436 / CS1)</name>
    <dbReference type="NCBI Taxonomy" id="936155"/>
    <lineage>
        <taxon>Bacteria</taxon>
        <taxon>Pseudomonadati</taxon>
        <taxon>Campylobacterota</taxon>
        <taxon>Epsilonproteobacteria</taxon>
        <taxon>Campylobacterales</taxon>
        <taxon>Helicobacteraceae</taxon>
        <taxon>Helicobacter</taxon>
    </lineage>
</organism>
<comment type="subcellular location">
    <subcellularLocation>
        <location evidence="1">Cell membrane</location>
        <topology evidence="1">Multi-pass membrane protein</topology>
    </subcellularLocation>
</comment>
<evidence type="ECO:0000256" key="2">
    <source>
        <dbReference type="ARBA" id="ARBA00010065"/>
    </source>
</evidence>
<evidence type="ECO:0000313" key="12">
    <source>
        <dbReference type="EMBL" id="CBY83386.1"/>
    </source>
</evidence>
<dbReference type="GO" id="GO:0042158">
    <property type="term" value="P:lipoprotein biosynthetic process"/>
    <property type="evidence" value="ECO:0007669"/>
    <property type="project" value="InterPro"/>
</dbReference>
<dbReference type="InterPro" id="IPR004563">
    <property type="entry name" value="Apolipo_AcylTrfase"/>
</dbReference>
<evidence type="ECO:0000256" key="1">
    <source>
        <dbReference type="ARBA" id="ARBA00004651"/>
    </source>
</evidence>
<accession>E7A9R6</accession>
<evidence type="ECO:0000256" key="4">
    <source>
        <dbReference type="ARBA" id="ARBA00022519"/>
    </source>
</evidence>
<dbReference type="SUPFAM" id="SSF56317">
    <property type="entry name" value="Carbon-nitrogen hydrolase"/>
    <property type="match status" value="1"/>
</dbReference>
<evidence type="ECO:0000256" key="9">
    <source>
        <dbReference type="ARBA" id="ARBA00023315"/>
    </source>
</evidence>
<evidence type="ECO:0000256" key="10">
    <source>
        <dbReference type="SAM" id="Phobius"/>
    </source>
</evidence>
<feature type="domain" description="CN hydrolase" evidence="11">
    <location>
        <begin position="216"/>
        <end position="437"/>
    </location>
</feature>
<keyword evidence="3" id="KW-1003">Cell membrane</keyword>
<dbReference type="PROSITE" id="PS50263">
    <property type="entry name" value="CN_HYDROLASE"/>
    <property type="match status" value="1"/>
</dbReference>
<dbReference type="InterPro" id="IPR036526">
    <property type="entry name" value="C-N_Hydrolase_sf"/>
</dbReference>
<evidence type="ECO:0000313" key="13">
    <source>
        <dbReference type="Proteomes" id="UP000007934"/>
    </source>
</evidence>
<dbReference type="STRING" id="936155.HFELIS_13020"/>
<reference evidence="12 13" key="1">
    <citation type="journal article" date="2011" name="Genome Biol. Evol.">
        <title>Comparative whole genome sequence analysis of the carcinogenic bacterial model pathogen Helicobacter felis.</title>
        <authorList>
            <person name="Arnold I.C."/>
            <person name="Zigova Z."/>
            <person name="Holden M."/>
            <person name="Lawley T.D."/>
            <person name="Rad R."/>
            <person name="Dougan G."/>
            <person name="Falkow S."/>
            <person name="Bentley S.D."/>
            <person name="Muller A."/>
        </authorList>
    </citation>
    <scope>NUCLEOTIDE SEQUENCE [LARGE SCALE GENOMIC DNA]</scope>
    <source>
        <strain evidence="13">ATCC 49179 / CCUG 28539 / NCTC 12436 / CS1</strain>
    </source>
</reference>
<dbReference type="EMBL" id="FQ670179">
    <property type="protein sequence ID" value="CBY83386.1"/>
    <property type="molecule type" value="Genomic_DNA"/>
</dbReference>
<dbReference type="Proteomes" id="UP000007934">
    <property type="component" value="Chromosome"/>
</dbReference>
<dbReference type="InterPro" id="IPR003010">
    <property type="entry name" value="C-N_Hydrolase"/>
</dbReference>
<comment type="similarity">
    <text evidence="2">Belongs to the CN hydrolase family. Apolipoprotein N-acyltransferase subfamily.</text>
</comment>